<name>A0A6C1KR16_XANAU</name>
<protein>
    <submittedName>
        <fullName evidence="6">DUF1656 domain-containing protein</fullName>
    </submittedName>
</protein>
<evidence type="ECO:0000313" key="7">
    <source>
        <dbReference type="Proteomes" id="UP000305131"/>
    </source>
</evidence>
<evidence type="ECO:0000256" key="2">
    <source>
        <dbReference type="ARBA" id="ARBA00022692"/>
    </source>
</evidence>
<comment type="caution">
    <text evidence="6">The sequence shown here is derived from an EMBL/GenBank/DDBJ whole genome shotgun (WGS) entry which is preliminary data.</text>
</comment>
<evidence type="ECO:0000256" key="1">
    <source>
        <dbReference type="ARBA" id="ARBA00022475"/>
    </source>
</evidence>
<keyword evidence="3 5" id="KW-1133">Transmembrane helix</keyword>
<dbReference type="AlphaFoldDB" id="A0A6C1KR16"/>
<dbReference type="Pfam" id="PF07869">
    <property type="entry name" value="DUF1656"/>
    <property type="match status" value="1"/>
</dbReference>
<dbReference type="RefSeq" id="WP_138401724.1">
    <property type="nucleotide sequence ID" value="NZ_JBAFVI010000019.1"/>
</dbReference>
<gene>
    <name evidence="6" type="ORF">FBQ73_22515</name>
</gene>
<organism evidence="6 7">
    <name type="scientific">Xanthobacter autotrophicus</name>
    <dbReference type="NCBI Taxonomy" id="280"/>
    <lineage>
        <taxon>Bacteria</taxon>
        <taxon>Pseudomonadati</taxon>
        <taxon>Pseudomonadota</taxon>
        <taxon>Alphaproteobacteria</taxon>
        <taxon>Hyphomicrobiales</taxon>
        <taxon>Xanthobacteraceae</taxon>
        <taxon>Xanthobacter</taxon>
    </lineage>
</organism>
<dbReference type="InterPro" id="IPR012451">
    <property type="entry name" value="DUF1656"/>
</dbReference>
<dbReference type="Proteomes" id="UP000305131">
    <property type="component" value="Unassembled WGS sequence"/>
</dbReference>
<dbReference type="EMBL" id="VAUP01000042">
    <property type="protein sequence ID" value="TLX40813.1"/>
    <property type="molecule type" value="Genomic_DNA"/>
</dbReference>
<dbReference type="GeneID" id="95776234"/>
<feature type="transmembrane region" description="Helical" evidence="5">
    <location>
        <begin position="46"/>
        <end position="66"/>
    </location>
</feature>
<evidence type="ECO:0000256" key="3">
    <source>
        <dbReference type="ARBA" id="ARBA00022989"/>
    </source>
</evidence>
<evidence type="ECO:0000256" key="4">
    <source>
        <dbReference type="ARBA" id="ARBA00023136"/>
    </source>
</evidence>
<proteinExistence type="predicted"/>
<evidence type="ECO:0000256" key="5">
    <source>
        <dbReference type="SAM" id="Phobius"/>
    </source>
</evidence>
<keyword evidence="2 5" id="KW-0812">Transmembrane</keyword>
<accession>A0A6C1KR16</accession>
<reference evidence="6 7" key="1">
    <citation type="submission" date="2019-05" db="EMBL/GenBank/DDBJ databases">
        <authorList>
            <person name="Zhou X."/>
        </authorList>
    </citation>
    <scope>NUCLEOTIDE SEQUENCE [LARGE SCALE GENOMIC DNA]</scope>
    <source>
        <strain evidence="6 7">DSM 432</strain>
    </source>
</reference>
<feature type="transmembrane region" description="Helical" evidence="5">
    <location>
        <begin position="7"/>
        <end position="26"/>
    </location>
</feature>
<evidence type="ECO:0000313" key="6">
    <source>
        <dbReference type="EMBL" id="TLX40813.1"/>
    </source>
</evidence>
<keyword evidence="1" id="KW-1003">Cell membrane</keyword>
<dbReference type="OrthoDB" id="7021192at2"/>
<keyword evidence="4 5" id="KW-0472">Membrane</keyword>
<sequence>MYSEIDILGVYIAPFVAMIAAAWIATLPLSMISNRYGLPRMVWHPGLFNLCIYIIVLSLIVLAVGARS</sequence>